<comment type="caution">
    <text evidence="4">The sequence shown here is derived from an EMBL/GenBank/DDBJ whole genome shotgun (WGS) entry which is preliminary data.</text>
</comment>
<dbReference type="Proteomes" id="UP000193467">
    <property type="component" value="Unassembled WGS sequence"/>
</dbReference>
<feature type="signal peptide" evidence="3">
    <location>
        <begin position="1"/>
        <end position="28"/>
    </location>
</feature>
<dbReference type="InterPro" id="IPR037176">
    <property type="entry name" value="Osmotin/thaumatin-like_sf"/>
</dbReference>
<name>A0A1Y2G1I5_9BASI</name>
<protein>
    <submittedName>
        <fullName evidence="4">Thaumatin</fullName>
    </submittedName>
</protein>
<dbReference type="OrthoDB" id="430315at2759"/>
<feature type="chain" id="PRO_5013254475" evidence="3">
    <location>
        <begin position="29"/>
        <end position="482"/>
    </location>
</feature>
<organism evidence="4 5">
    <name type="scientific">Leucosporidium creatinivorum</name>
    <dbReference type="NCBI Taxonomy" id="106004"/>
    <lineage>
        <taxon>Eukaryota</taxon>
        <taxon>Fungi</taxon>
        <taxon>Dikarya</taxon>
        <taxon>Basidiomycota</taxon>
        <taxon>Pucciniomycotina</taxon>
        <taxon>Microbotryomycetes</taxon>
        <taxon>Leucosporidiales</taxon>
        <taxon>Leucosporidium</taxon>
    </lineage>
</organism>
<dbReference type="AlphaFoldDB" id="A0A1Y2G1I5"/>
<dbReference type="EMBL" id="MCGR01000008">
    <property type="protein sequence ID" value="ORY88779.1"/>
    <property type="molecule type" value="Genomic_DNA"/>
</dbReference>
<gene>
    <name evidence="4" type="ORF">BCR35DRAFT_301108</name>
</gene>
<keyword evidence="5" id="KW-1185">Reference proteome</keyword>
<accession>A0A1Y2G1I5</accession>
<proteinExistence type="predicted"/>
<feature type="transmembrane region" description="Helical" evidence="2">
    <location>
        <begin position="418"/>
        <end position="440"/>
    </location>
</feature>
<sequence length="482" mass="49377">MAPPSRRRSRAFFCLFLAVALLPTSTVAKTRTLKIVNSCKEKLWMAYYTSVGPAPSHVTGWEAPSGTSEDLIVEESWGGRVWARTGCDFTSDLPDYEQCETGGCVGGLECGKGDEGGTGRLPVTLAEFNLQTETDHYDSSNGSRTPSLIQPSEAVLPSPRLMPLFLSQVDGFNVPMAITNSADCPLSNCPFDLRLNCPPELQKKGADGSVVGCMTDCGATEKPEYCCAGAYDKPETCPSANIPNYRWWKDNCPIAYAFAYDEASGTALFTCSKQVDYTITFCPSDDLYDDTATLPDGSVVSQGTGKPAETVPITGSNAAAGGNGAGTPQTTMGEAAAPMGEGAATTTAAETKPSGEGAGTATSGSKTTAAGTGGGAATTAKSTTPAATGSTPSSTSAANSSDSSSSDGDTILGMSKTVAIAVAAALVVLIIAGIGVALYMSHKGHGGRGKHHRAPSSDESSDDDERSSATDSSGSSDGGGKR</sequence>
<dbReference type="PANTHER" id="PTHR31013:SF2">
    <property type="entry name" value="THAUMATIN-LIKE PROTEIN"/>
    <property type="match status" value="1"/>
</dbReference>
<dbReference type="PROSITE" id="PS51367">
    <property type="entry name" value="THAUMATIN_2"/>
    <property type="match status" value="1"/>
</dbReference>
<dbReference type="InParanoid" id="A0A1Y2G1I5"/>
<keyword evidence="2" id="KW-0472">Membrane</keyword>
<evidence type="ECO:0000256" key="3">
    <source>
        <dbReference type="SAM" id="SignalP"/>
    </source>
</evidence>
<keyword evidence="3" id="KW-0732">Signal</keyword>
<keyword evidence="2" id="KW-0812">Transmembrane</keyword>
<feature type="compositionally biased region" description="Low complexity" evidence="1">
    <location>
        <begin position="359"/>
        <end position="370"/>
    </location>
</feature>
<feature type="compositionally biased region" description="Low complexity" evidence="1">
    <location>
        <begin position="377"/>
        <end position="408"/>
    </location>
</feature>
<dbReference type="PANTHER" id="PTHR31013">
    <property type="entry name" value="THAUMATIN FAMILY PROTEIN-RELATED"/>
    <property type="match status" value="1"/>
</dbReference>
<feature type="compositionally biased region" description="Basic residues" evidence="1">
    <location>
        <begin position="443"/>
        <end position="454"/>
    </location>
</feature>
<reference evidence="4 5" key="1">
    <citation type="submission" date="2016-07" db="EMBL/GenBank/DDBJ databases">
        <title>Pervasive Adenine N6-methylation of Active Genes in Fungi.</title>
        <authorList>
            <consortium name="DOE Joint Genome Institute"/>
            <person name="Mondo S.J."/>
            <person name="Dannebaum R.O."/>
            <person name="Kuo R.C."/>
            <person name="Labutti K."/>
            <person name="Haridas S."/>
            <person name="Kuo A."/>
            <person name="Salamov A."/>
            <person name="Ahrendt S.R."/>
            <person name="Lipzen A."/>
            <person name="Sullivan W."/>
            <person name="Andreopoulos W.B."/>
            <person name="Clum A."/>
            <person name="Lindquist E."/>
            <person name="Daum C."/>
            <person name="Ramamoorthy G.K."/>
            <person name="Gryganskyi A."/>
            <person name="Culley D."/>
            <person name="Magnuson J.K."/>
            <person name="James T.Y."/>
            <person name="O'Malley M.A."/>
            <person name="Stajich J.E."/>
            <person name="Spatafora J.W."/>
            <person name="Visel A."/>
            <person name="Grigoriev I.V."/>
        </authorList>
    </citation>
    <scope>NUCLEOTIDE SEQUENCE [LARGE SCALE GENOMIC DNA]</scope>
    <source>
        <strain evidence="4 5">62-1032</strain>
    </source>
</reference>
<feature type="compositionally biased region" description="Low complexity" evidence="1">
    <location>
        <begin position="331"/>
        <end position="351"/>
    </location>
</feature>
<dbReference type="SUPFAM" id="SSF49870">
    <property type="entry name" value="Osmotin, thaumatin-like protein"/>
    <property type="match status" value="1"/>
</dbReference>
<dbReference type="Pfam" id="PF00314">
    <property type="entry name" value="Thaumatin"/>
    <property type="match status" value="2"/>
</dbReference>
<feature type="region of interest" description="Disordered" evidence="1">
    <location>
        <begin position="298"/>
        <end position="408"/>
    </location>
</feature>
<evidence type="ECO:0000256" key="1">
    <source>
        <dbReference type="SAM" id="MobiDB-lite"/>
    </source>
</evidence>
<evidence type="ECO:0000313" key="5">
    <source>
        <dbReference type="Proteomes" id="UP000193467"/>
    </source>
</evidence>
<dbReference type="SMART" id="SM00205">
    <property type="entry name" value="THN"/>
    <property type="match status" value="1"/>
</dbReference>
<dbReference type="STRING" id="106004.A0A1Y2G1I5"/>
<dbReference type="InterPro" id="IPR001938">
    <property type="entry name" value="Thaumatin"/>
</dbReference>
<keyword evidence="2" id="KW-1133">Transmembrane helix</keyword>
<dbReference type="Gene3D" id="2.60.110.10">
    <property type="entry name" value="Thaumatin"/>
    <property type="match status" value="1"/>
</dbReference>
<evidence type="ECO:0000313" key="4">
    <source>
        <dbReference type="EMBL" id="ORY88779.1"/>
    </source>
</evidence>
<evidence type="ECO:0000256" key="2">
    <source>
        <dbReference type="SAM" id="Phobius"/>
    </source>
</evidence>
<feature type="region of interest" description="Disordered" evidence="1">
    <location>
        <begin position="443"/>
        <end position="482"/>
    </location>
</feature>